<dbReference type="InterPro" id="IPR000719">
    <property type="entry name" value="Prot_kinase_dom"/>
</dbReference>
<evidence type="ECO:0000256" key="8">
    <source>
        <dbReference type="ARBA" id="ARBA00022786"/>
    </source>
</evidence>
<feature type="domain" description="Protein kinase" evidence="12">
    <location>
        <begin position="169"/>
        <end position="392"/>
    </location>
</feature>
<dbReference type="GO" id="GO:0016567">
    <property type="term" value="P:protein ubiquitination"/>
    <property type="evidence" value="ECO:0007669"/>
    <property type="project" value="InterPro"/>
</dbReference>
<evidence type="ECO:0000256" key="7">
    <source>
        <dbReference type="ARBA" id="ARBA00022777"/>
    </source>
</evidence>
<evidence type="ECO:0000256" key="9">
    <source>
        <dbReference type="ARBA" id="ARBA00022840"/>
    </source>
</evidence>
<dbReference type="SMART" id="SM00504">
    <property type="entry name" value="Ubox"/>
    <property type="match status" value="1"/>
</dbReference>
<dbReference type="Gene3D" id="3.30.40.10">
    <property type="entry name" value="Zinc/RING finger domain, C3HC4 (zinc finger)"/>
    <property type="match status" value="1"/>
</dbReference>
<dbReference type="InterPro" id="IPR013083">
    <property type="entry name" value="Znf_RING/FYVE/PHD"/>
</dbReference>
<dbReference type="CDD" id="cd16655">
    <property type="entry name" value="RING-Ubox_WDSUB1-like"/>
    <property type="match status" value="1"/>
</dbReference>
<dbReference type="SUPFAM" id="SSF57850">
    <property type="entry name" value="RING/U-box"/>
    <property type="match status" value="1"/>
</dbReference>
<dbReference type="GO" id="GO:0005524">
    <property type="term" value="F:ATP binding"/>
    <property type="evidence" value="ECO:0007669"/>
    <property type="project" value="UniProtKB-UniRule"/>
</dbReference>
<dbReference type="InterPro" id="IPR017441">
    <property type="entry name" value="Protein_kinase_ATP_BS"/>
</dbReference>
<proteinExistence type="predicted"/>
<dbReference type="PANTHER" id="PTHR45647">
    <property type="entry name" value="OS02G0152300 PROTEIN"/>
    <property type="match status" value="1"/>
</dbReference>
<keyword evidence="15" id="KW-1185">Reference proteome</keyword>
<dbReference type="InterPro" id="IPR051348">
    <property type="entry name" value="U-box_ubiquitin_ligases"/>
</dbReference>
<dbReference type="PANTHER" id="PTHR45647:SF153">
    <property type="entry name" value="PROTEIN KINASE DOMAIN-CONTAINING PROTEIN"/>
    <property type="match status" value="1"/>
</dbReference>
<evidence type="ECO:0000256" key="4">
    <source>
        <dbReference type="ARBA" id="ARBA00022527"/>
    </source>
</evidence>
<evidence type="ECO:0000313" key="15">
    <source>
        <dbReference type="Proteomes" id="UP001055439"/>
    </source>
</evidence>
<keyword evidence="7" id="KW-0418">Kinase</keyword>
<comment type="pathway">
    <text evidence="2">Protein modification; protein ubiquitination.</text>
</comment>
<keyword evidence="6 10" id="KW-0547">Nucleotide-binding</keyword>
<evidence type="ECO:0000313" key="14">
    <source>
        <dbReference type="EMBL" id="URE21526.1"/>
    </source>
</evidence>
<dbReference type="PROSITE" id="PS50011">
    <property type="entry name" value="PROTEIN_KINASE_DOM"/>
    <property type="match status" value="1"/>
</dbReference>
<dbReference type="FunFam" id="3.30.200.20:FF:000039">
    <property type="entry name" value="receptor-like protein kinase FERONIA"/>
    <property type="match status" value="1"/>
</dbReference>
<evidence type="ECO:0000256" key="6">
    <source>
        <dbReference type="ARBA" id="ARBA00022741"/>
    </source>
</evidence>
<protein>
    <recommendedName>
        <fullName evidence="3">RING-type E3 ubiquitin transferase</fullName>
        <ecNumber evidence="3">2.3.2.27</ecNumber>
    </recommendedName>
</protein>
<evidence type="ECO:0000256" key="10">
    <source>
        <dbReference type="PROSITE-ProRule" id="PRU10141"/>
    </source>
</evidence>
<evidence type="ECO:0000256" key="1">
    <source>
        <dbReference type="ARBA" id="ARBA00000900"/>
    </source>
</evidence>
<evidence type="ECO:0000256" key="11">
    <source>
        <dbReference type="SAM" id="Coils"/>
    </source>
</evidence>
<evidence type="ECO:0000256" key="2">
    <source>
        <dbReference type="ARBA" id="ARBA00004906"/>
    </source>
</evidence>
<dbReference type="Gene3D" id="3.30.200.20">
    <property type="entry name" value="Phosphorylase Kinase, domain 1"/>
    <property type="match status" value="1"/>
</dbReference>
<dbReference type="PROSITE" id="PS51698">
    <property type="entry name" value="U_BOX"/>
    <property type="match status" value="1"/>
</dbReference>
<sequence length="486" mass="54520">MYERLQAALNEADNTKREAYEELHKRQMAEKDLSEAARKGTIAQVDVAETAYNKEVSQRKEIEAAVAKDETQLSALRKQRDEVHEELQQARQKMAALELHVSDSDQILTDIKAKLSEAYGHLDSIRGEHVVLLQERVRQKKEEATTSTRGAEHFSEFSLSELEQATENFHEASKIGEGGYGCVYKGSLRHTTVAIKRLNPQGMQGTAEFRREMDVLSRVRHPNLVTLLGACPEARALVYEYLPNGSLEDHLTHILLDSNFASKISDLGMHRLLARSIGSSTLYHCTHLRKGTFAYMDPELLSSGEITAKSDVYSFGVVLLRLLTGRPAFGVSKVVKEALDMKCLERVLDASAGDWPYVQAEKLAKLGLKCCDMNKRNRPDAKEAWKMLQPLMKSISFARLSPSSIMLAPEYSSCIPSYFICPIFKELMRDPRIAADGFTYEGEAIKGWLSSGKETSPMTNLRLSDCELVPNHALRSAIQGWLQHQS</sequence>
<evidence type="ECO:0000256" key="5">
    <source>
        <dbReference type="ARBA" id="ARBA00022679"/>
    </source>
</evidence>
<dbReference type="AlphaFoldDB" id="A0A9E7GUE9"/>
<dbReference type="Proteomes" id="UP001055439">
    <property type="component" value="Chromosome 7"/>
</dbReference>
<dbReference type="Pfam" id="PF07714">
    <property type="entry name" value="PK_Tyr_Ser-Thr"/>
    <property type="match status" value="1"/>
</dbReference>
<dbReference type="InterPro" id="IPR011009">
    <property type="entry name" value="Kinase-like_dom_sf"/>
</dbReference>
<accession>A0A9E7GUE9</accession>
<name>A0A9E7GUE9_9LILI</name>
<dbReference type="Pfam" id="PF04564">
    <property type="entry name" value="U-box"/>
    <property type="match status" value="1"/>
</dbReference>
<reference evidence="14" key="1">
    <citation type="submission" date="2022-05" db="EMBL/GenBank/DDBJ databases">
        <title>The Musa troglodytarum L. genome provides insights into the mechanism of non-climacteric behaviour and enrichment of carotenoids.</title>
        <authorList>
            <person name="Wang J."/>
        </authorList>
    </citation>
    <scope>NUCLEOTIDE SEQUENCE</scope>
    <source>
        <tissue evidence="14">Leaf</tissue>
    </source>
</reference>
<gene>
    <name evidence="14" type="ORF">MUK42_10457</name>
</gene>
<dbReference type="GO" id="GO:0061630">
    <property type="term" value="F:ubiquitin protein ligase activity"/>
    <property type="evidence" value="ECO:0007669"/>
    <property type="project" value="UniProtKB-EC"/>
</dbReference>
<keyword evidence="8" id="KW-0833">Ubl conjugation pathway</keyword>
<comment type="catalytic activity">
    <reaction evidence="1">
        <text>S-ubiquitinyl-[E2 ubiquitin-conjugating enzyme]-L-cysteine + [acceptor protein]-L-lysine = [E2 ubiquitin-conjugating enzyme]-L-cysteine + N(6)-ubiquitinyl-[acceptor protein]-L-lysine.</text>
        <dbReference type="EC" id="2.3.2.27"/>
    </reaction>
</comment>
<dbReference type="Gene3D" id="1.10.510.10">
    <property type="entry name" value="Transferase(Phosphotransferase) domain 1"/>
    <property type="match status" value="1"/>
</dbReference>
<keyword evidence="9 10" id="KW-0067">ATP-binding</keyword>
<organism evidence="14 15">
    <name type="scientific">Musa troglodytarum</name>
    <name type="common">fe'i banana</name>
    <dbReference type="NCBI Taxonomy" id="320322"/>
    <lineage>
        <taxon>Eukaryota</taxon>
        <taxon>Viridiplantae</taxon>
        <taxon>Streptophyta</taxon>
        <taxon>Embryophyta</taxon>
        <taxon>Tracheophyta</taxon>
        <taxon>Spermatophyta</taxon>
        <taxon>Magnoliopsida</taxon>
        <taxon>Liliopsida</taxon>
        <taxon>Zingiberales</taxon>
        <taxon>Musaceae</taxon>
        <taxon>Musa</taxon>
    </lineage>
</organism>
<dbReference type="InterPro" id="IPR001245">
    <property type="entry name" value="Ser-Thr/Tyr_kinase_cat_dom"/>
</dbReference>
<dbReference type="OrthoDB" id="4062651at2759"/>
<keyword evidence="5" id="KW-0808">Transferase</keyword>
<evidence type="ECO:0000259" key="12">
    <source>
        <dbReference type="PROSITE" id="PS50011"/>
    </source>
</evidence>
<keyword evidence="4" id="KW-0723">Serine/threonine-protein kinase</keyword>
<dbReference type="Pfam" id="PF00069">
    <property type="entry name" value="Pkinase"/>
    <property type="match status" value="1"/>
</dbReference>
<keyword evidence="11" id="KW-0175">Coiled coil</keyword>
<feature type="coiled-coil region" evidence="11">
    <location>
        <begin position="59"/>
        <end position="100"/>
    </location>
</feature>
<dbReference type="GO" id="GO:0004674">
    <property type="term" value="F:protein serine/threonine kinase activity"/>
    <property type="evidence" value="ECO:0007669"/>
    <property type="project" value="UniProtKB-KW"/>
</dbReference>
<evidence type="ECO:0000259" key="13">
    <source>
        <dbReference type="PROSITE" id="PS51698"/>
    </source>
</evidence>
<feature type="domain" description="U-box" evidence="13">
    <location>
        <begin position="414"/>
        <end position="486"/>
    </location>
</feature>
<feature type="binding site" evidence="10">
    <location>
        <position position="196"/>
    </location>
    <ligand>
        <name>ATP</name>
        <dbReference type="ChEBI" id="CHEBI:30616"/>
    </ligand>
</feature>
<dbReference type="SUPFAM" id="SSF56112">
    <property type="entry name" value="Protein kinase-like (PK-like)"/>
    <property type="match status" value="1"/>
</dbReference>
<dbReference type="PROSITE" id="PS00107">
    <property type="entry name" value="PROTEIN_KINASE_ATP"/>
    <property type="match status" value="1"/>
</dbReference>
<dbReference type="EC" id="2.3.2.27" evidence="3"/>
<dbReference type="EMBL" id="CP097509">
    <property type="protein sequence ID" value="URE21526.1"/>
    <property type="molecule type" value="Genomic_DNA"/>
</dbReference>
<dbReference type="InterPro" id="IPR003613">
    <property type="entry name" value="Ubox_domain"/>
</dbReference>
<evidence type="ECO:0000256" key="3">
    <source>
        <dbReference type="ARBA" id="ARBA00012483"/>
    </source>
</evidence>